<sequence length="65" mass="7029">MKFLIYTVIILAGFISIYSANVLNFNNLMEGDSGTAVLVILACLCVIVLMGILLVSRSIAKKHKA</sequence>
<evidence type="ECO:0000313" key="2">
    <source>
        <dbReference type="EMBL" id="SHF74356.1"/>
    </source>
</evidence>
<dbReference type="OrthoDB" id="1453319at2"/>
<dbReference type="RefSeq" id="WP_072877312.1">
    <property type="nucleotide sequence ID" value="NZ_FQVT01000002.1"/>
</dbReference>
<feature type="transmembrane region" description="Helical" evidence="1">
    <location>
        <begin position="35"/>
        <end position="55"/>
    </location>
</feature>
<reference evidence="3" key="1">
    <citation type="submission" date="2016-11" db="EMBL/GenBank/DDBJ databases">
        <authorList>
            <person name="Varghese N."/>
            <person name="Submissions S."/>
        </authorList>
    </citation>
    <scope>NUCLEOTIDE SEQUENCE [LARGE SCALE GENOMIC DNA]</scope>
    <source>
        <strain evidence="3">DSM 24579</strain>
    </source>
</reference>
<dbReference type="Proteomes" id="UP000183945">
    <property type="component" value="Unassembled WGS sequence"/>
</dbReference>
<name>A0A1M5E590_SALEC</name>
<dbReference type="STRING" id="1073325.SAMN05444483_102237"/>
<protein>
    <submittedName>
        <fullName evidence="2">Uncharacterized protein</fullName>
    </submittedName>
</protein>
<accession>A0A1M5E590</accession>
<keyword evidence="3" id="KW-1185">Reference proteome</keyword>
<evidence type="ECO:0000256" key="1">
    <source>
        <dbReference type="SAM" id="Phobius"/>
    </source>
</evidence>
<gene>
    <name evidence="2" type="ORF">SAMN05444483_102237</name>
</gene>
<dbReference type="EMBL" id="FQVT01000002">
    <property type="protein sequence ID" value="SHF74356.1"/>
    <property type="molecule type" value="Genomic_DNA"/>
</dbReference>
<keyword evidence="1" id="KW-1133">Transmembrane helix</keyword>
<proteinExistence type="predicted"/>
<evidence type="ECO:0000313" key="3">
    <source>
        <dbReference type="Proteomes" id="UP000183945"/>
    </source>
</evidence>
<dbReference type="AlphaFoldDB" id="A0A1M5E590"/>
<organism evidence="2 3">
    <name type="scientific">Salegentibacter echinorum</name>
    <dbReference type="NCBI Taxonomy" id="1073325"/>
    <lineage>
        <taxon>Bacteria</taxon>
        <taxon>Pseudomonadati</taxon>
        <taxon>Bacteroidota</taxon>
        <taxon>Flavobacteriia</taxon>
        <taxon>Flavobacteriales</taxon>
        <taxon>Flavobacteriaceae</taxon>
        <taxon>Salegentibacter</taxon>
    </lineage>
</organism>
<keyword evidence="1" id="KW-0812">Transmembrane</keyword>
<keyword evidence="1" id="KW-0472">Membrane</keyword>